<evidence type="ECO:0000256" key="5">
    <source>
        <dbReference type="SAM" id="Coils"/>
    </source>
</evidence>
<proteinExistence type="predicted"/>
<protein>
    <recommendedName>
        <fullName evidence="10">RING-type domain-containing protein</fullName>
    </recommendedName>
</protein>
<reference evidence="8" key="1">
    <citation type="submission" date="2021-09" db="EMBL/GenBank/DDBJ databases">
        <authorList>
            <consortium name="AG Swart"/>
            <person name="Singh M."/>
            <person name="Singh A."/>
            <person name="Seah K."/>
            <person name="Emmerich C."/>
        </authorList>
    </citation>
    <scope>NUCLEOTIDE SEQUENCE</scope>
    <source>
        <strain evidence="8">ATCC30299</strain>
    </source>
</reference>
<evidence type="ECO:0000313" key="8">
    <source>
        <dbReference type="EMBL" id="CAG9327570.1"/>
    </source>
</evidence>
<dbReference type="Pfam" id="PF13445">
    <property type="entry name" value="zf-RING_UBOX"/>
    <property type="match status" value="1"/>
</dbReference>
<dbReference type="EMBL" id="CAJZBQ010000044">
    <property type="protein sequence ID" value="CAG9327570.1"/>
    <property type="molecule type" value="Genomic_DNA"/>
</dbReference>
<evidence type="ECO:0000259" key="6">
    <source>
        <dbReference type="PROSITE" id="PS50089"/>
    </source>
</evidence>
<name>A0AAU9JRI3_9CILI</name>
<feature type="domain" description="CHY-type" evidence="7">
    <location>
        <begin position="236"/>
        <end position="305"/>
    </location>
</feature>
<dbReference type="SMART" id="SM00184">
    <property type="entry name" value="RING"/>
    <property type="match status" value="1"/>
</dbReference>
<accession>A0AAU9JRI3</accession>
<dbReference type="Gene3D" id="3.30.40.10">
    <property type="entry name" value="Zinc/RING finger domain, C3HC4 (zinc finger)"/>
    <property type="match status" value="1"/>
</dbReference>
<evidence type="ECO:0000256" key="3">
    <source>
        <dbReference type="ARBA" id="ARBA00022833"/>
    </source>
</evidence>
<dbReference type="GO" id="GO:0016567">
    <property type="term" value="P:protein ubiquitination"/>
    <property type="evidence" value="ECO:0007669"/>
    <property type="project" value="TreeGrafter"/>
</dbReference>
<feature type="domain" description="RING-type" evidence="6">
    <location>
        <begin position="7"/>
        <end position="51"/>
    </location>
</feature>
<gene>
    <name evidence="8" type="ORF">BSTOLATCC_MIC44203</name>
</gene>
<dbReference type="PANTHER" id="PTHR21319">
    <property type="entry name" value="RING FINGER AND CHY ZINC FINGER DOMAIN-CONTAINING PROTEIN 1"/>
    <property type="match status" value="1"/>
</dbReference>
<dbReference type="InterPro" id="IPR037274">
    <property type="entry name" value="Znf_CHY_sf"/>
</dbReference>
<dbReference type="AlphaFoldDB" id="A0AAU9JRI3"/>
<dbReference type="PANTHER" id="PTHR21319:SF53">
    <property type="entry name" value="RING FINGER AND CHY ZINC FINGER DOMAIN-CONTAINING PROTEIN 1"/>
    <property type="match status" value="1"/>
</dbReference>
<evidence type="ECO:0000259" key="7">
    <source>
        <dbReference type="PROSITE" id="PS51266"/>
    </source>
</evidence>
<comment type="caution">
    <text evidence="8">The sequence shown here is derived from an EMBL/GenBank/DDBJ whole genome shotgun (WGS) entry which is preliminary data.</text>
</comment>
<dbReference type="SUPFAM" id="SSF57850">
    <property type="entry name" value="RING/U-box"/>
    <property type="match status" value="1"/>
</dbReference>
<dbReference type="GO" id="GO:0005634">
    <property type="term" value="C:nucleus"/>
    <property type="evidence" value="ECO:0007669"/>
    <property type="project" value="TreeGrafter"/>
</dbReference>
<feature type="coiled-coil region" evidence="5">
    <location>
        <begin position="139"/>
        <end position="177"/>
    </location>
</feature>
<evidence type="ECO:0000256" key="1">
    <source>
        <dbReference type="ARBA" id="ARBA00022723"/>
    </source>
</evidence>
<dbReference type="GO" id="GO:0008270">
    <property type="term" value="F:zinc ion binding"/>
    <property type="evidence" value="ECO:0007669"/>
    <property type="project" value="UniProtKB-KW"/>
</dbReference>
<dbReference type="GO" id="GO:0006511">
    <property type="term" value="P:ubiquitin-dependent protein catabolic process"/>
    <property type="evidence" value="ECO:0007669"/>
    <property type="project" value="TreeGrafter"/>
</dbReference>
<dbReference type="PROSITE" id="PS51266">
    <property type="entry name" value="ZF_CHY"/>
    <property type="match status" value="1"/>
</dbReference>
<keyword evidence="1" id="KW-0479">Metal-binding</keyword>
<keyword evidence="9" id="KW-1185">Reference proteome</keyword>
<evidence type="ECO:0000256" key="2">
    <source>
        <dbReference type="ARBA" id="ARBA00022771"/>
    </source>
</evidence>
<dbReference type="InterPro" id="IPR027370">
    <property type="entry name" value="Znf-RING_euk"/>
</dbReference>
<evidence type="ECO:0000256" key="4">
    <source>
        <dbReference type="PROSITE-ProRule" id="PRU00601"/>
    </source>
</evidence>
<dbReference type="InterPro" id="IPR001841">
    <property type="entry name" value="Znf_RING"/>
</dbReference>
<keyword evidence="5" id="KW-0175">Coiled coil</keyword>
<dbReference type="PROSITE" id="PS50089">
    <property type="entry name" value="ZF_RING_2"/>
    <property type="match status" value="1"/>
</dbReference>
<evidence type="ECO:0000313" key="9">
    <source>
        <dbReference type="Proteomes" id="UP001162131"/>
    </source>
</evidence>
<keyword evidence="2 4" id="KW-0863">Zinc-finger</keyword>
<dbReference type="GO" id="GO:0061630">
    <property type="term" value="F:ubiquitin protein ligase activity"/>
    <property type="evidence" value="ECO:0007669"/>
    <property type="project" value="TreeGrafter"/>
</dbReference>
<sequence>MEAILECPVCVEQYDRSSHLPLVLLCGHTLCKKCATNLHKTTGKITCPLDRKYDNRQIQQISHSFHILELIEKLADMSQTLKYLKLSPSERLTAMRKQAEENLEKCRSHIGLANTKITEISEKKQKILTEISTSFNMLKEALEERQSILEKEIINKANEEIEKFEEIRDEAQELYDASNIAFEHLMGSNELDLDKEDLKPIAQLTELPAVEINWKYVIDEAAENFIKNLGRVGKWSIIAPIECDNYKNVTYWMVPSCCSQYYCCNKCHDRKETHQWVYANRMVCMYCEKEQDYRKLPNHCEYCNQHHKGVVSK</sequence>
<keyword evidence="3" id="KW-0862">Zinc</keyword>
<dbReference type="PROSITE" id="PS00518">
    <property type="entry name" value="ZF_RING_1"/>
    <property type="match status" value="1"/>
</dbReference>
<dbReference type="SUPFAM" id="SSF161219">
    <property type="entry name" value="CHY zinc finger-like"/>
    <property type="match status" value="1"/>
</dbReference>
<organism evidence="8 9">
    <name type="scientific">Blepharisma stoltei</name>
    <dbReference type="NCBI Taxonomy" id="1481888"/>
    <lineage>
        <taxon>Eukaryota</taxon>
        <taxon>Sar</taxon>
        <taxon>Alveolata</taxon>
        <taxon>Ciliophora</taxon>
        <taxon>Postciliodesmatophora</taxon>
        <taxon>Heterotrichea</taxon>
        <taxon>Heterotrichida</taxon>
        <taxon>Blepharismidae</taxon>
        <taxon>Blepharisma</taxon>
    </lineage>
</organism>
<dbReference type="InterPro" id="IPR013083">
    <property type="entry name" value="Znf_RING/FYVE/PHD"/>
</dbReference>
<dbReference type="Proteomes" id="UP001162131">
    <property type="component" value="Unassembled WGS sequence"/>
</dbReference>
<evidence type="ECO:0008006" key="10">
    <source>
        <dbReference type="Google" id="ProtNLM"/>
    </source>
</evidence>
<dbReference type="InterPro" id="IPR017907">
    <property type="entry name" value="Znf_RING_CS"/>
</dbReference>
<dbReference type="InterPro" id="IPR008913">
    <property type="entry name" value="Znf_CHY"/>
</dbReference>